<dbReference type="InterPro" id="IPR032675">
    <property type="entry name" value="LRR_dom_sf"/>
</dbReference>
<protein>
    <recommendedName>
        <fullName evidence="5">F-box domain-containing protein</fullName>
    </recommendedName>
</protein>
<keyword evidence="4" id="KW-1185">Reference proteome</keyword>
<dbReference type="SMART" id="SM00367">
    <property type="entry name" value="LRR_CC"/>
    <property type="match status" value="9"/>
</dbReference>
<reference evidence="4" key="1">
    <citation type="journal article" date="2015" name="Proc. Natl. Acad. Sci. U.S.A.">
        <title>Genome sequence of the Asian Tiger mosquito, Aedes albopictus, reveals insights into its biology, genetics, and evolution.</title>
        <authorList>
            <person name="Chen X.G."/>
            <person name="Jiang X."/>
            <person name="Gu J."/>
            <person name="Xu M."/>
            <person name="Wu Y."/>
            <person name="Deng Y."/>
            <person name="Zhang C."/>
            <person name="Bonizzoni M."/>
            <person name="Dermauw W."/>
            <person name="Vontas J."/>
            <person name="Armbruster P."/>
            <person name="Huang X."/>
            <person name="Yang Y."/>
            <person name="Zhang H."/>
            <person name="He W."/>
            <person name="Peng H."/>
            <person name="Liu Y."/>
            <person name="Wu K."/>
            <person name="Chen J."/>
            <person name="Lirakis M."/>
            <person name="Topalis P."/>
            <person name="Van Leeuwen T."/>
            <person name="Hall A.B."/>
            <person name="Jiang X."/>
            <person name="Thorpe C."/>
            <person name="Mueller R.L."/>
            <person name="Sun C."/>
            <person name="Waterhouse R.M."/>
            <person name="Yan G."/>
            <person name="Tu Z.J."/>
            <person name="Fang X."/>
            <person name="James A.A."/>
        </authorList>
    </citation>
    <scope>NUCLEOTIDE SEQUENCE [LARGE SCALE GENOMIC DNA]</scope>
    <source>
        <strain evidence="4">Foshan</strain>
    </source>
</reference>
<evidence type="ECO:0008006" key="5">
    <source>
        <dbReference type="Google" id="ProtNLM"/>
    </source>
</evidence>
<evidence type="ECO:0000259" key="1">
    <source>
        <dbReference type="Pfam" id="PF00646"/>
    </source>
</evidence>
<dbReference type="InterPro" id="IPR006553">
    <property type="entry name" value="Leu-rich_rpt_Cys-con_subtyp"/>
</dbReference>
<evidence type="ECO:0000259" key="2">
    <source>
        <dbReference type="Pfam" id="PF25372"/>
    </source>
</evidence>
<evidence type="ECO:0000313" key="4">
    <source>
        <dbReference type="Proteomes" id="UP000069940"/>
    </source>
</evidence>
<dbReference type="Pfam" id="PF13516">
    <property type="entry name" value="LRR_6"/>
    <property type="match status" value="1"/>
</dbReference>
<dbReference type="Pfam" id="PF25372">
    <property type="entry name" value="DUF7885"/>
    <property type="match status" value="1"/>
</dbReference>
<proteinExistence type="predicted"/>
<dbReference type="PANTHER" id="PTHR13318:SF247">
    <property type="entry name" value="GH16156P"/>
    <property type="match status" value="1"/>
</dbReference>
<dbReference type="SUPFAM" id="SSF52047">
    <property type="entry name" value="RNI-like"/>
    <property type="match status" value="2"/>
</dbReference>
<dbReference type="GeneID" id="109418902"/>
<feature type="domain" description="F-box" evidence="1">
    <location>
        <begin position="41"/>
        <end position="72"/>
    </location>
</feature>
<accession>A0ABM1XMS9</accession>
<sequence length="624" mass="72183">MSEFFRKLLEKQAQAESVHTTRNMYEWFEDGFIYWFEPYFELLPFEIMVELLKYLNVSDRNAMAQACKGFYEGLKHPYYLRSTCLHIHDIEFEDNIEPVRSLLTAFRYFPNVKLTKITFGNRSDFWAEFGESIEELTFENCAMWKQKLLSILRYTYRLKSLTIENCPDLFRSWKLIENVTVMLCPTLPQLRHIGLAGNTVLEQHHFDFLVGMAPKLDSLDVSNCFKGNNAAHRFQMLGHVIRYLTDHQHDIRHFYIGDTPVDNLFLRHLADIKGLRLNSLSLMVCDKVPSTEAGIIDLIRLQTNLTYLDLTKSLELHDSCLIEICKCMPMLETLILNRCWMITDYGIMAIKNLNRLKHLDLTNCDRISDTGIMGGLLTHNRQRRLRKLYLGLLTNIGEVVFTKISFELNNLTVLDLGGCSNCINDRSIQYIFYHMTGLQELNLDCCAKLTDAGITGIDLPECAIAIWDLQMSFSVADLKRLRILNLSGCYRVTDFSFRMKFQLQELRELILNRLQISDPGVEKLAVNCPSLEIIDFSECQNVNDRCLEILAKSCTRLTTLRLQNCAEITDQGMDHLIKHCTTLKHLNIRGCYKITAEAEARLVGIRSLRHVMANERQEIASDGK</sequence>
<dbReference type="RefSeq" id="XP_019548674.3">
    <property type="nucleotide sequence ID" value="XM_019693129.3"/>
</dbReference>
<dbReference type="InterPro" id="IPR001611">
    <property type="entry name" value="Leu-rich_rpt"/>
</dbReference>
<feature type="domain" description="F-box/LRR-repeat protein 15-like leucin rich repeat" evidence="2">
    <location>
        <begin position="527"/>
        <end position="602"/>
    </location>
</feature>
<dbReference type="EnsemblMetazoa" id="AALFPA23_001092.R846">
    <property type="protein sequence ID" value="AALFPA23_001092.P846"/>
    <property type="gene ID" value="AALFPA23_001092"/>
</dbReference>
<dbReference type="Gene3D" id="3.80.10.10">
    <property type="entry name" value="Ribonuclease Inhibitor"/>
    <property type="match status" value="3"/>
</dbReference>
<dbReference type="Proteomes" id="UP000069940">
    <property type="component" value="Unassembled WGS sequence"/>
</dbReference>
<dbReference type="Pfam" id="PF00646">
    <property type="entry name" value="F-box"/>
    <property type="match status" value="1"/>
</dbReference>
<dbReference type="InterPro" id="IPR001810">
    <property type="entry name" value="F-box_dom"/>
</dbReference>
<dbReference type="InterPro" id="IPR057207">
    <property type="entry name" value="FBXL15_LRR"/>
</dbReference>
<reference evidence="3" key="2">
    <citation type="submission" date="2025-05" db="UniProtKB">
        <authorList>
            <consortium name="EnsemblMetazoa"/>
        </authorList>
    </citation>
    <scope>IDENTIFICATION</scope>
    <source>
        <strain evidence="3">Foshan</strain>
    </source>
</reference>
<evidence type="ECO:0000313" key="3">
    <source>
        <dbReference type="EnsemblMetazoa" id="AALFPA23_001092.P846"/>
    </source>
</evidence>
<organism evidence="3 4">
    <name type="scientific">Aedes albopictus</name>
    <name type="common">Asian tiger mosquito</name>
    <name type="synonym">Stegomyia albopicta</name>
    <dbReference type="NCBI Taxonomy" id="7160"/>
    <lineage>
        <taxon>Eukaryota</taxon>
        <taxon>Metazoa</taxon>
        <taxon>Ecdysozoa</taxon>
        <taxon>Arthropoda</taxon>
        <taxon>Hexapoda</taxon>
        <taxon>Insecta</taxon>
        <taxon>Pterygota</taxon>
        <taxon>Neoptera</taxon>
        <taxon>Endopterygota</taxon>
        <taxon>Diptera</taxon>
        <taxon>Nematocera</taxon>
        <taxon>Culicoidea</taxon>
        <taxon>Culicidae</taxon>
        <taxon>Culicinae</taxon>
        <taxon>Aedini</taxon>
        <taxon>Aedes</taxon>
        <taxon>Stegomyia</taxon>
    </lineage>
</organism>
<dbReference type="PANTHER" id="PTHR13318">
    <property type="entry name" value="PARTNER OF PAIRED, ISOFORM B-RELATED"/>
    <property type="match status" value="1"/>
</dbReference>
<name>A0ABM1XMS9_AEDAL</name>